<feature type="transmembrane region" description="Helical" evidence="2">
    <location>
        <begin position="7"/>
        <end position="26"/>
    </location>
</feature>
<protein>
    <submittedName>
        <fullName evidence="3">AsmA family protein</fullName>
    </submittedName>
</protein>
<dbReference type="EMBL" id="POWF01000002">
    <property type="protein sequence ID" value="PNQ73962.1"/>
    <property type="molecule type" value="Genomic_DNA"/>
</dbReference>
<reference evidence="3 4" key="1">
    <citation type="submission" date="2018-01" db="EMBL/GenBank/DDBJ databases">
        <title>The draft genome of Hanstruepera neustonica JCM19743.</title>
        <authorList>
            <person name="He R.-H."/>
            <person name="Du Z.-J."/>
        </authorList>
    </citation>
    <scope>NUCLEOTIDE SEQUENCE [LARGE SCALE GENOMIC DNA]</scope>
    <source>
        <strain evidence="3 4">JCM19743</strain>
    </source>
</reference>
<keyword evidence="2" id="KW-1133">Transmembrane helix</keyword>
<feature type="compositionally biased region" description="Low complexity" evidence="1">
    <location>
        <begin position="830"/>
        <end position="855"/>
    </location>
</feature>
<organism evidence="3 4">
    <name type="scientific">Hanstruepera neustonica</name>
    <dbReference type="NCBI Taxonomy" id="1445657"/>
    <lineage>
        <taxon>Bacteria</taxon>
        <taxon>Pseudomonadati</taxon>
        <taxon>Bacteroidota</taxon>
        <taxon>Flavobacteriia</taxon>
        <taxon>Flavobacteriales</taxon>
        <taxon>Flavobacteriaceae</taxon>
        <taxon>Hanstruepera</taxon>
    </lineage>
</organism>
<dbReference type="PANTHER" id="PTHR30441">
    <property type="entry name" value="DUF748 DOMAIN-CONTAINING PROTEIN"/>
    <property type="match status" value="1"/>
</dbReference>
<dbReference type="InterPro" id="IPR052894">
    <property type="entry name" value="AsmA-related"/>
</dbReference>
<name>A0A2K1E0Z8_9FLAO</name>
<sequence>MKKVFKIIGITLLIFLLILFAIPFVLQSQIETIVQRYADENLNAKVSFSSVNLSLIKSFPNAQVDINDLAITTYKPFEGETLATSKSISLTLPIAEVFKTSGDEALIINKIYVDETLLTLKTNKLGDVNYDILKPSKNNDQDLSDSNGFTFDVQDYRIENSALTYIDETNNTTFYITEFNHIGKGTFSGDISELETETDARLSLTIDSTNYLNNNTLKLDALIDLDLANNKYTFKENTGYINDLLLKFDGFVQQVDNGQQFDLSFQNPGASFKDFLAVIPSNYSKSIADVETQGDFKVNGIIRGLLSEETIPELDISILSNNASFKYPDLPKRVENISIDAALKNTTGNPDETFVNINRFNFKIDADEFKSSATLKNITENMLVNANIDGTLNLANISKAYPIELEKELSGILKAKLNTEFDMNAIETNAYNRIKNNGTASVSDFVFSSEDIVNPIHIKTAQMSFNPGTVSLNAFDAISGNSDIAATGTITNLLGFLLSDKNLQGTFNVNSKQFLVSDFMVADDDSIESNKTTSEGESLKIPAFLDCTINANVQTVVYDNLNLKNVTGKLVIKDQIASLQNMTSNIFDGKMTIAGDVNTQAKTPSFNLNLGADGFDIAQSFTDLDLLHALAPIAKVFNGKLNSTINLQGMLNESFSPNLQTVSGNAFAELMTTQFNSDNSTVLKALEDKISFVDFDKLNLKDLKTSLTFEDGGVNVKPFYLKYDDIDIAVAGNHGFDKTMDYDVVFNVPAKYLGSDVNRLIGQINDPEVNKISIPVTANLTGSFTNPQVKTDLSSSVSNLMNQLLEIQKQKLLNQGQDTVKDILGDIISGNSENTNDSSSTQDSTSSNTTSGQQTIKNILGGILNKNKKEKDTLN</sequence>
<accession>A0A2K1E0Z8</accession>
<evidence type="ECO:0000256" key="1">
    <source>
        <dbReference type="SAM" id="MobiDB-lite"/>
    </source>
</evidence>
<dbReference type="RefSeq" id="WP_103051658.1">
    <property type="nucleotide sequence ID" value="NZ_POWF01000002.1"/>
</dbReference>
<dbReference type="PANTHER" id="PTHR30441:SF8">
    <property type="entry name" value="DUF748 DOMAIN-CONTAINING PROTEIN"/>
    <property type="match status" value="1"/>
</dbReference>
<dbReference type="GO" id="GO:0090313">
    <property type="term" value="P:regulation of protein targeting to membrane"/>
    <property type="evidence" value="ECO:0007669"/>
    <property type="project" value="TreeGrafter"/>
</dbReference>
<comment type="caution">
    <text evidence="3">The sequence shown here is derived from an EMBL/GenBank/DDBJ whole genome shotgun (WGS) entry which is preliminary data.</text>
</comment>
<keyword evidence="2" id="KW-0812">Transmembrane</keyword>
<proteinExistence type="predicted"/>
<evidence type="ECO:0000313" key="3">
    <source>
        <dbReference type="EMBL" id="PNQ73962.1"/>
    </source>
</evidence>
<dbReference type="GO" id="GO:0005886">
    <property type="term" value="C:plasma membrane"/>
    <property type="evidence" value="ECO:0007669"/>
    <property type="project" value="TreeGrafter"/>
</dbReference>
<keyword evidence="4" id="KW-1185">Reference proteome</keyword>
<evidence type="ECO:0000256" key="2">
    <source>
        <dbReference type="SAM" id="Phobius"/>
    </source>
</evidence>
<feature type="region of interest" description="Disordered" evidence="1">
    <location>
        <begin position="830"/>
        <end position="862"/>
    </location>
</feature>
<evidence type="ECO:0000313" key="4">
    <source>
        <dbReference type="Proteomes" id="UP000236641"/>
    </source>
</evidence>
<dbReference type="Proteomes" id="UP000236641">
    <property type="component" value="Unassembled WGS sequence"/>
</dbReference>
<gene>
    <name evidence="3" type="ORF">C1T31_06470</name>
</gene>
<dbReference type="OrthoDB" id="596403at2"/>
<dbReference type="AlphaFoldDB" id="A0A2K1E0Z8"/>
<keyword evidence="2" id="KW-0472">Membrane</keyword>